<evidence type="ECO:0000313" key="1">
    <source>
        <dbReference type="EMBL" id="MBM7631876.1"/>
    </source>
</evidence>
<dbReference type="Pfam" id="PF11071">
    <property type="entry name" value="Nuc_deoxyri_tr3"/>
    <property type="match status" value="1"/>
</dbReference>
<keyword evidence="2" id="KW-1185">Reference proteome</keyword>
<organism evidence="1 2">
    <name type="scientific">Geomicrobium sediminis</name>
    <dbReference type="NCBI Taxonomy" id="1347788"/>
    <lineage>
        <taxon>Bacteria</taxon>
        <taxon>Bacillati</taxon>
        <taxon>Bacillota</taxon>
        <taxon>Bacilli</taxon>
        <taxon>Bacillales</taxon>
        <taxon>Geomicrobium</taxon>
    </lineage>
</organism>
<dbReference type="NCBIfam" id="TIGR03646">
    <property type="entry name" value="YtoQ_fam"/>
    <property type="match status" value="1"/>
</dbReference>
<dbReference type="Proteomes" id="UP000741863">
    <property type="component" value="Unassembled WGS sequence"/>
</dbReference>
<dbReference type="InterPro" id="IPR019884">
    <property type="entry name" value="YtoQ_family_protein"/>
</dbReference>
<dbReference type="RefSeq" id="WP_204695913.1">
    <property type="nucleotide sequence ID" value="NZ_JAFBEC010000002.1"/>
</dbReference>
<reference evidence="1 2" key="1">
    <citation type="submission" date="2021-01" db="EMBL/GenBank/DDBJ databases">
        <title>Genomic Encyclopedia of Type Strains, Phase IV (KMG-IV): sequencing the most valuable type-strain genomes for metagenomic binning, comparative biology and taxonomic classification.</title>
        <authorList>
            <person name="Goeker M."/>
        </authorList>
    </citation>
    <scope>NUCLEOTIDE SEQUENCE [LARGE SCALE GENOMIC DNA]</scope>
    <source>
        <strain evidence="1 2">DSM 25540</strain>
    </source>
</reference>
<evidence type="ECO:0000313" key="2">
    <source>
        <dbReference type="Proteomes" id="UP000741863"/>
    </source>
</evidence>
<protein>
    <submittedName>
        <fullName evidence="1">YtoQ family protein</fullName>
    </submittedName>
</protein>
<dbReference type="SUPFAM" id="SSF52309">
    <property type="entry name" value="N-(deoxy)ribosyltransferase-like"/>
    <property type="match status" value="1"/>
</dbReference>
<dbReference type="Gene3D" id="3.40.50.450">
    <property type="match status" value="1"/>
</dbReference>
<accession>A0ABS2P9Q5</accession>
<comment type="caution">
    <text evidence="1">The sequence shown here is derived from an EMBL/GenBank/DDBJ whole genome shotgun (WGS) entry which is preliminary data.</text>
</comment>
<proteinExistence type="predicted"/>
<name>A0ABS2P9Q5_9BACL</name>
<dbReference type="EMBL" id="JAFBEC010000002">
    <property type="protein sequence ID" value="MBM7631876.1"/>
    <property type="molecule type" value="Genomic_DNA"/>
</dbReference>
<sequence length="148" mass="16662">MNLNVYLAGQIHDDWREDVKQKAKEKNLPLQFFEPMTNHDRSDDIGEEILGKQPDAIFKDEAASAINNLRTKILMQKSDVVIALFGEDYKQWNAAMDVGSAVALGKPVILIRPSSLHHPAKEMANRAQLVVTDIDQALQALSYIFETE</sequence>
<gene>
    <name evidence="1" type="ORF">JOD17_000968</name>
</gene>